<dbReference type="PROSITE" id="PS50156">
    <property type="entry name" value="SSD"/>
    <property type="match status" value="1"/>
</dbReference>
<keyword evidence="4 6" id="KW-1133">Transmembrane helix</keyword>
<evidence type="ECO:0000256" key="2">
    <source>
        <dbReference type="ARBA" id="ARBA00022475"/>
    </source>
</evidence>
<feature type="domain" description="SSD" evidence="7">
    <location>
        <begin position="203"/>
        <end position="355"/>
    </location>
</feature>
<dbReference type="Pfam" id="PF03176">
    <property type="entry name" value="MMPL"/>
    <property type="match status" value="3"/>
</dbReference>
<feature type="transmembrane region" description="Helical" evidence="6">
    <location>
        <begin position="602"/>
        <end position="623"/>
    </location>
</feature>
<reference evidence="8 9" key="1">
    <citation type="submission" date="2024-01" db="EMBL/GenBank/DDBJ databases">
        <authorList>
            <person name="Botero Cardona J."/>
        </authorList>
    </citation>
    <scope>NUCLEOTIDE SEQUENCE [LARGE SCALE GENOMIC DNA]</scope>
    <source>
        <strain evidence="8 9">LMG 33000</strain>
    </source>
</reference>
<feature type="transmembrane region" description="Helical" evidence="6">
    <location>
        <begin position="206"/>
        <end position="224"/>
    </location>
</feature>
<dbReference type="InterPro" id="IPR000731">
    <property type="entry name" value="SSD"/>
</dbReference>
<evidence type="ECO:0000256" key="6">
    <source>
        <dbReference type="SAM" id="Phobius"/>
    </source>
</evidence>
<evidence type="ECO:0000313" key="8">
    <source>
        <dbReference type="EMBL" id="CAK8053963.1"/>
    </source>
</evidence>
<dbReference type="SUPFAM" id="SSF82866">
    <property type="entry name" value="Multidrug efflux transporter AcrB transmembrane domain"/>
    <property type="match status" value="2"/>
</dbReference>
<feature type="transmembrane region" description="Helical" evidence="6">
    <location>
        <begin position="566"/>
        <end position="587"/>
    </location>
</feature>
<feature type="transmembrane region" description="Helical" evidence="6">
    <location>
        <begin position="390"/>
        <end position="412"/>
    </location>
</feature>
<keyword evidence="5 6" id="KW-0472">Membrane</keyword>
<feature type="transmembrane region" description="Helical" evidence="6">
    <location>
        <begin position="179"/>
        <end position="199"/>
    </location>
</feature>
<evidence type="ECO:0000256" key="5">
    <source>
        <dbReference type="ARBA" id="ARBA00023136"/>
    </source>
</evidence>
<dbReference type="Gene3D" id="1.20.1640.10">
    <property type="entry name" value="Multidrug efflux transporter AcrB transmembrane domain"/>
    <property type="match status" value="2"/>
</dbReference>
<evidence type="ECO:0000256" key="1">
    <source>
        <dbReference type="ARBA" id="ARBA00004651"/>
    </source>
</evidence>
<dbReference type="InterPro" id="IPR004869">
    <property type="entry name" value="MMPL_dom"/>
</dbReference>
<feature type="transmembrane region" description="Helical" evidence="6">
    <location>
        <begin position="304"/>
        <end position="327"/>
    </location>
</feature>
<gene>
    <name evidence="8" type="ORF">R54876_GBNLAHCA_00522</name>
</gene>
<sequence>MAKFIHKMTAWIFRHAYLTIAIVVAILGTLGVGAMTIGSDFTATNLTLSKAESTKASKIMDKNFGKAPDLAQMKIVFHAKDGKQLSEGDHQKDINDYLDKVSQEPGVAQVAHPDQLQNFDNKKTTAYAQVTFTTKKSKVANSTVKKIQKEANLTRQNRIQTEFSGDVIEAPKSENSTEIVGIAVAFIVLAITFASLFVAGLPILTALISLEITMLLIIVLSNVIKMPSLATSLVSMMGLAVGIDYALFIISRYRQELAKLKQKTIDAFAEQSVANRIDREKMTADSSNVRLQALQNAMGSAGTAVIFAGMTVVVAMLAMNVLGIPFISAMGNAAALGVFIAVLVSMTLLPALLTIFKKLVTPSHQNSALKKMSKLRKVGGWGKIITHHRLCWLIPVITILVVIASPIMHINLGLPNDGEANPHLTERKAYDLQKEAYGEGINNPLVVLVETSSSDESQKVMGKISQLKDVAMVLPGANSTNGKYMMLTIIPKSDANDQKTKKLVSDVRKLSKDDSDLPHLYVTGSTAVNVDVLEAISKALPIFAGIIVIFAFILLMMAFRSLLIPLVAVSGFVLSLGATFGFLIWILQDGHLLDLFQIPSKAAILGFLPILIIGILFGLAMDYEIFLVSRIREIYSQTGDTNEAVREGLKDNGPIVIAALIIMASVFAGFIFAGDGMIKSIGLAFTSGVIFDGLLVRMIIVPAAISLFGRANWYFPKWLDRILPKIDIE</sequence>
<accession>A0ABP0ENT5</accession>
<dbReference type="InterPro" id="IPR050545">
    <property type="entry name" value="Mycobact_MmpL"/>
</dbReference>
<evidence type="ECO:0000256" key="3">
    <source>
        <dbReference type="ARBA" id="ARBA00022692"/>
    </source>
</evidence>
<comment type="subcellular location">
    <subcellularLocation>
        <location evidence="1">Cell membrane</location>
        <topology evidence="1">Multi-pass membrane protein</topology>
    </subcellularLocation>
</comment>
<feature type="transmembrane region" description="Helical" evidence="6">
    <location>
        <begin position="12"/>
        <end position="37"/>
    </location>
</feature>
<proteinExistence type="predicted"/>
<dbReference type="PANTHER" id="PTHR33406:SF13">
    <property type="entry name" value="MEMBRANE PROTEIN YDFJ"/>
    <property type="match status" value="1"/>
</dbReference>
<evidence type="ECO:0000256" key="4">
    <source>
        <dbReference type="ARBA" id="ARBA00022989"/>
    </source>
</evidence>
<dbReference type="PANTHER" id="PTHR33406">
    <property type="entry name" value="MEMBRANE PROTEIN MJ1562-RELATED"/>
    <property type="match status" value="1"/>
</dbReference>
<dbReference type="RefSeq" id="WP_349641508.1">
    <property type="nucleotide sequence ID" value="NZ_CAWVOH010000001.1"/>
</dbReference>
<evidence type="ECO:0000313" key="9">
    <source>
        <dbReference type="Proteomes" id="UP001314241"/>
    </source>
</evidence>
<keyword evidence="9" id="KW-1185">Reference proteome</keyword>
<keyword evidence="2" id="KW-1003">Cell membrane</keyword>
<organism evidence="8 9">
    <name type="scientific">Eupransor demetentiae</name>
    <dbReference type="NCBI Taxonomy" id="3109584"/>
    <lineage>
        <taxon>Bacteria</taxon>
        <taxon>Bacillati</taxon>
        <taxon>Bacillota</taxon>
        <taxon>Bacilli</taxon>
        <taxon>Lactobacillales</taxon>
        <taxon>Lactobacillaceae</taxon>
        <taxon>Eupransor</taxon>
    </lineage>
</organism>
<feature type="transmembrane region" description="Helical" evidence="6">
    <location>
        <begin position="230"/>
        <end position="250"/>
    </location>
</feature>
<feature type="transmembrane region" description="Helical" evidence="6">
    <location>
        <begin position="539"/>
        <end position="559"/>
    </location>
</feature>
<evidence type="ECO:0000259" key="7">
    <source>
        <dbReference type="PROSITE" id="PS50156"/>
    </source>
</evidence>
<protein>
    <submittedName>
        <fullName evidence="8">MMPL/SSD domain</fullName>
    </submittedName>
</protein>
<feature type="transmembrane region" description="Helical" evidence="6">
    <location>
        <begin position="655"/>
        <end position="674"/>
    </location>
</feature>
<dbReference type="EMBL" id="CAWVOH010000001">
    <property type="protein sequence ID" value="CAK8053963.1"/>
    <property type="molecule type" value="Genomic_DNA"/>
</dbReference>
<dbReference type="Proteomes" id="UP001314241">
    <property type="component" value="Unassembled WGS sequence"/>
</dbReference>
<keyword evidence="3 6" id="KW-0812">Transmembrane</keyword>
<feature type="transmembrane region" description="Helical" evidence="6">
    <location>
        <begin position="333"/>
        <end position="356"/>
    </location>
</feature>
<name>A0ABP0ENT5_9LACO</name>
<comment type="caution">
    <text evidence="8">The sequence shown here is derived from an EMBL/GenBank/DDBJ whole genome shotgun (WGS) entry which is preliminary data.</text>
</comment>
<feature type="transmembrane region" description="Helical" evidence="6">
    <location>
        <begin position="694"/>
        <end position="715"/>
    </location>
</feature>